<evidence type="ECO:0000256" key="4">
    <source>
        <dbReference type="ARBA" id="ARBA00022730"/>
    </source>
</evidence>
<name>A0A3M7TKW9_9BACI</name>
<evidence type="ECO:0000256" key="2">
    <source>
        <dbReference type="ARBA" id="ARBA00010254"/>
    </source>
</evidence>
<evidence type="ECO:0000256" key="7">
    <source>
        <dbReference type="ARBA" id="ARBA00023274"/>
    </source>
</evidence>
<dbReference type="CDD" id="cd00364">
    <property type="entry name" value="Ribosomal_uS17"/>
    <property type="match status" value="1"/>
</dbReference>
<keyword evidence="7 8" id="KW-0687">Ribonucleoprotein</keyword>
<protein>
    <recommendedName>
        <fullName evidence="8">Small ribosomal subunit protein uS17</fullName>
    </recommendedName>
</protein>
<dbReference type="NCBIfam" id="TIGR03635">
    <property type="entry name" value="uS17_bact"/>
    <property type="match status" value="1"/>
</dbReference>
<comment type="similarity">
    <text evidence="2 8 9">Belongs to the universal ribosomal protein uS17 family.</text>
</comment>
<dbReference type="GO" id="GO:0019843">
    <property type="term" value="F:rRNA binding"/>
    <property type="evidence" value="ECO:0007669"/>
    <property type="project" value="UniProtKB-UniRule"/>
</dbReference>
<dbReference type="EMBL" id="RHIB01000004">
    <property type="protein sequence ID" value="RNA66177.1"/>
    <property type="molecule type" value="Genomic_DNA"/>
</dbReference>
<evidence type="ECO:0000256" key="6">
    <source>
        <dbReference type="ARBA" id="ARBA00022980"/>
    </source>
</evidence>
<evidence type="ECO:0000256" key="3">
    <source>
        <dbReference type="ARBA" id="ARBA00011458"/>
    </source>
</evidence>
<gene>
    <name evidence="8" type="primary">rpsQ</name>
    <name evidence="10" type="ORF">EBO34_18780</name>
</gene>
<sequence>MAERNNRKSYTGRVVSDKMDKTITVLVETYKMHPLYGKRVKYSKKLKAHDENNTAKAGDIVRVMETRPLSKDKRFRLVEVVEEAVII</sequence>
<dbReference type="AlphaFoldDB" id="A0A3M7TKW9"/>
<dbReference type="NCBIfam" id="NF004123">
    <property type="entry name" value="PRK05610.1"/>
    <property type="match status" value="1"/>
</dbReference>
<evidence type="ECO:0000256" key="1">
    <source>
        <dbReference type="ARBA" id="ARBA00002932"/>
    </source>
</evidence>
<dbReference type="GO" id="GO:0022627">
    <property type="term" value="C:cytosolic small ribosomal subunit"/>
    <property type="evidence" value="ECO:0007669"/>
    <property type="project" value="UniProtKB-UniRule"/>
</dbReference>
<dbReference type="Pfam" id="PF00366">
    <property type="entry name" value="Ribosomal_S17"/>
    <property type="match status" value="1"/>
</dbReference>
<dbReference type="PRINTS" id="PR00973">
    <property type="entry name" value="RIBOSOMALS17"/>
</dbReference>
<evidence type="ECO:0000256" key="5">
    <source>
        <dbReference type="ARBA" id="ARBA00022884"/>
    </source>
</evidence>
<keyword evidence="11" id="KW-1185">Reference proteome</keyword>
<dbReference type="GO" id="GO:0006412">
    <property type="term" value="P:translation"/>
    <property type="evidence" value="ECO:0007669"/>
    <property type="project" value="UniProtKB-UniRule"/>
</dbReference>
<dbReference type="PANTHER" id="PTHR10744">
    <property type="entry name" value="40S RIBOSOMAL PROTEIN S11 FAMILY MEMBER"/>
    <property type="match status" value="1"/>
</dbReference>
<dbReference type="Proteomes" id="UP000278746">
    <property type="component" value="Unassembled WGS sequence"/>
</dbReference>
<keyword evidence="4 8" id="KW-0699">rRNA-binding</keyword>
<keyword evidence="5 8" id="KW-0694">RNA-binding</keyword>
<dbReference type="InterPro" id="IPR012340">
    <property type="entry name" value="NA-bd_OB-fold"/>
</dbReference>
<reference evidence="10 11" key="1">
    <citation type="submission" date="2018-10" db="EMBL/GenBank/DDBJ databases">
        <title>Bacillus Keqinensis sp. nov., a moderately halophilic bacterium isolated from a saline-alkaline lake.</title>
        <authorList>
            <person name="Wang H."/>
        </authorList>
    </citation>
    <scope>NUCLEOTIDE SEQUENCE [LARGE SCALE GENOMIC DNA]</scope>
    <source>
        <strain evidence="10 11">KQ-3</strain>
    </source>
</reference>
<dbReference type="PANTHER" id="PTHR10744:SF1">
    <property type="entry name" value="SMALL RIBOSOMAL SUBUNIT PROTEIN US17M"/>
    <property type="match status" value="1"/>
</dbReference>
<dbReference type="HAMAP" id="MF_01345_B">
    <property type="entry name" value="Ribosomal_uS17_B"/>
    <property type="match status" value="1"/>
</dbReference>
<dbReference type="GO" id="GO:0003735">
    <property type="term" value="F:structural constituent of ribosome"/>
    <property type="evidence" value="ECO:0007669"/>
    <property type="project" value="UniProtKB-UniRule"/>
</dbReference>
<comment type="function">
    <text evidence="1 8">One of the primary rRNA binding proteins, it binds specifically to the 5'-end of 16S ribosomal RNA.</text>
</comment>
<dbReference type="Gene3D" id="2.40.50.140">
    <property type="entry name" value="Nucleic acid-binding proteins"/>
    <property type="match status" value="1"/>
</dbReference>
<dbReference type="InterPro" id="IPR019979">
    <property type="entry name" value="Ribosomal_uS17_CS"/>
</dbReference>
<dbReference type="RefSeq" id="WP_122901528.1">
    <property type="nucleotide sequence ID" value="NZ_RHIB01000004.1"/>
</dbReference>
<dbReference type="PROSITE" id="PS00056">
    <property type="entry name" value="RIBOSOMAL_S17"/>
    <property type="match status" value="1"/>
</dbReference>
<evidence type="ECO:0000256" key="8">
    <source>
        <dbReference type="HAMAP-Rule" id="MF_01345"/>
    </source>
</evidence>
<dbReference type="InterPro" id="IPR019984">
    <property type="entry name" value="Ribosomal_uS17_bact/chlr"/>
</dbReference>
<dbReference type="InterPro" id="IPR000266">
    <property type="entry name" value="Ribosomal_uS17"/>
</dbReference>
<evidence type="ECO:0000313" key="11">
    <source>
        <dbReference type="Proteomes" id="UP000278746"/>
    </source>
</evidence>
<accession>A0A3M7TKW9</accession>
<proteinExistence type="inferred from homology"/>
<evidence type="ECO:0000256" key="9">
    <source>
        <dbReference type="RuleBase" id="RU003872"/>
    </source>
</evidence>
<dbReference type="OrthoDB" id="9811714at2"/>
<comment type="caution">
    <text evidence="10">The sequence shown here is derived from an EMBL/GenBank/DDBJ whole genome shotgun (WGS) entry which is preliminary data.</text>
</comment>
<dbReference type="SUPFAM" id="SSF50249">
    <property type="entry name" value="Nucleic acid-binding proteins"/>
    <property type="match status" value="1"/>
</dbReference>
<keyword evidence="6 8" id="KW-0689">Ribosomal protein</keyword>
<evidence type="ECO:0000313" key="10">
    <source>
        <dbReference type="EMBL" id="RNA66177.1"/>
    </source>
</evidence>
<organism evidence="10 11">
    <name type="scientific">Alteribacter keqinensis</name>
    <dbReference type="NCBI Taxonomy" id="2483800"/>
    <lineage>
        <taxon>Bacteria</taxon>
        <taxon>Bacillati</taxon>
        <taxon>Bacillota</taxon>
        <taxon>Bacilli</taxon>
        <taxon>Bacillales</taxon>
        <taxon>Bacillaceae</taxon>
        <taxon>Alteribacter</taxon>
    </lineage>
</organism>
<dbReference type="FunFam" id="2.40.50.140:FF:000026">
    <property type="entry name" value="30S ribosomal protein S17"/>
    <property type="match status" value="1"/>
</dbReference>
<comment type="subunit">
    <text evidence="3 8">Part of the 30S ribosomal subunit.</text>
</comment>